<dbReference type="Gene3D" id="3.30.1370.30">
    <property type="match status" value="1"/>
</dbReference>
<gene>
    <name evidence="9" type="primary">rpsH</name>
    <name evidence="11" type="ORF">IM45_777</name>
</gene>
<dbReference type="GO" id="GO:0005737">
    <property type="term" value="C:cytoplasm"/>
    <property type="evidence" value="ECO:0007669"/>
    <property type="project" value="UniProtKB-ARBA"/>
</dbReference>
<dbReference type="InterPro" id="IPR000630">
    <property type="entry name" value="Ribosomal_uS8"/>
</dbReference>
<keyword evidence="3 9" id="KW-0699">rRNA-binding</keyword>
<dbReference type="GO" id="GO:0003735">
    <property type="term" value="F:structural constituent of ribosome"/>
    <property type="evidence" value="ECO:0007669"/>
    <property type="project" value="InterPro"/>
</dbReference>
<sequence>MSMQDPIADMLTRIRNSQTAQKTIVLMPSSKIKVAIAHLLQEEGFIKDYQVENKIKPILKLVLKYFEGKPVIENIQRISRPSLRLYKRKKALPKVMGGMGIAIISTSKGLMTDGGARQAGLGGEILCYVA</sequence>
<dbReference type="EMBL" id="CP008985">
    <property type="protein sequence ID" value="AIN47262.1"/>
    <property type="molecule type" value="Genomic_DNA"/>
</dbReference>
<dbReference type="HAMAP" id="MF_01302_B">
    <property type="entry name" value="Ribosomal_uS8_B"/>
    <property type="match status" value="1"/>
</dbReference>
<evidence type="ECO:0000313" key="11">
    <source>
        <dbReference type="EMBL" id="AIN47262.1"/>
    </source>
</evidence>
<dbReference type="InterPro" id="IPR047863">
    <property type="entry name" value="Ribosomal_uS8_CS"/>
</dbReference>
<evidence type="ECO:0000256" key="6">
    <source>
        <dbReference type="ARBA" id="ARBA00023274"/>
    </source>
</evidence>
<comment type="similarity">
    <text evidence="2 9 10">Belongs to the universal ribosomal protein uS8 family.</text>
</comment>
<dbReference type="KEGG" id="bcib:IM45_777"/>
<dbReference type="NCBIfam" id="NF001109">
    <property type="entry name" value="PRK00136.1"/>
    <property type="match status" value="1"/>
</dbReference>
<dbReference type="OrthoDB" id="9802617at2"/>
<dbReference type="FunFam" id="3.30.1370.30:FF:000003">
    <property type="entry name" value="30S ribosomal protein S8"/>
    <property type="match status" value="1"/>
</dbReference>
<dbReference type="FunFam" id="3.30.1490.10:FF:000001">
    <property type="entry name" value="30S ribosomal protein S8"/>
    <property type="match status" value="1"/>
</dbReference>
<reference evidence="11 12" key="1">
    <citation type="journal article" date="2014" name="MBio">
        <title>Differential genome evolution between companion symbionts in an insect-bacterial symbiosis.</title>
        <authorList>
            <person name="Bennett G.M."/>
            <person name="McCutcheon J.P."/>
            <person name="MacDonald B.R."/>
            <person name="Romanovicz D."/>
            <person name="Moran N.A."/>
        </authorList>
    </citation>
    <scope>NUCLEOTIDE SEQUENCE [LARGE SCALE GENOMIC DNA]</scope>
    <source>
        <strain evidence="11 12">BGSS</strain>
    </source>
</reference>
<dbReference type="Gene3D" id="3.30.1490.10">
    <property type="match status" value="1"/>
</dbReference>
<evidence type="ECO:0000256" key="10">
    <source>
        <dbReference type="RuleBase" id="RU003660"/>
    </source>
</evidence>
<dbReference type="PROSITE" id="PS00053">
    <property type="entry name" value="RIBOSOMAL_S8"/>
    <property type="match status" value="1"/>
</dbReference>
<dbReference type="GO" id="GO:0019843">
    <property type="term" value="F:rRNA binding"/>
    <property type="evidence" value="ECO:0007669"/>
    <property type="project" value="UniProtKB-UniRule"/>
</dbReference>
<dbReference type="RefSeq" id="WP_038498599.1">
    <property type="nucleotide sequence ID" value="NZ_CP008985.1"/>
</dbReference>
<comment type="function">
    <text evidence="1 9">One of the primary rRNA binding proteins, it binds directly to 16S rRNA central domain where it helps coordinate assembly of the platform of the 30S subunit.</text>
</comment>
<name>A0A088MY94_9GAMM</name>
<dbReference type="GO" id="GO:0006412">
    <property type="term" value="P:translation"/>
    <property type="evidence" value="ECO:0007669"/>
    <property type="project" value="UniProtKB-UniRule"/>
</dbReference>
<dbReference type="Pfam" id="PF00410">
    <property type="entry name" value="Ribosomal_S8"/>
    <property type="match status" value="1"/>
</dbReference>
<keyword evidence="6 9" id="KW-0687">Ribonucleoprotein</keyword>
<evidence type="ECO:0000256" key="9">
    <source>
        <dbReference type="HAMAP-Rule" id="MF_01302"/>
    </source>
</evidence>
<comment type="subunit">
    <text evidence="8 9">Part of the 30S ribosomal subunit. Contacts proteins S5 and S12.</text>
</comment>
<dbReference type="GO" id="GO:1990904">
    <property type="term" value="C:ribonucleoprotein complex"/>
    <property type="evidence" value="ECO:0007669"/>
    <property type="project" value="UniProtKB-KW"/>
</dbReference>
<dbReference type="eggNOG" id="COG0096">
    <property type="taxonomic scope" value="Bacteria"/>
</dbReference>
<accession>A0A088MY94</accession>
<organism evidence="11 12">
    <name type="scientific">Candidatus Palibaumannia cicadellinicola</name>
    <dbReference type="NCBI Taxonomy" id="186490"/>
    <lineage>
        <taxon>Bacteria</taxon>
        <taxon>Pseudomonadati</taxon>
        <taxon>Pseudomonadota</taxon>
        <taxon>Gammaproteobacteria</taxon>
        <taxon>Candidatus Palibaumannia</taxon>
    </lineage>
</organism>
<evidence type="ECO:0000256" key="1">
    <source>
        <dbReference type="ARBA" id="ARBA00002569"/>
    </source>
</evidence>
<evidence type="ECO:0000256" key="4">
    <source>
        <dbReference type="ARBA" id="ARBA00022884"/>
    </source>
</evidence>
<proteinExistence type="inferred from homology"/>
<evidence type="ECO:0000256" key="7">
    <source>
        <dbReference type="ARBA" id="ARBA00035258"/>
    </source>
</evidence>
<evidence type="ECO:0000256" key="3">
    <source>
        <dbReference type="ARBA" id="ARBA00022730"/>
    </source>
</evidence>
<dbReference type="PANTHER" id="PTHR11758">
    <property type="entry name" value="40S RIBOSOMAL PROTEIN S15A"/>
    <property type="match status" value="1"/>
</dbReference>
<dbReference type="SUPFAM" id="SSF56047">
    <property type="entry name" value="Ribosomal protein S8"/>
    <property type="match status" value="1"/>
</dbReference>
<keyword evidence="4 9" id="KW-0694">RNA-binding</keyword>
<dbReference type="GO" id="GO:0005840">
    <property type="term" value="C:ribosome"/>
    <property type="evidence" value="ECO:0007669"/>
    <property type="project" value="UniProtKB-KW"/>
</dbReference>
<dbReference type="AlphaFoldDB" id="A0A088MY94"/>
<dbReference type="Proteomes" id="UP000067325">
    <property type="component" value="Chromosome"/>
</dbReference>
<dbReference type="InterPro" id="IPR035987">
    <property type="entry name" value="Ribosomal_uS8_sf"/>
</dbReference>
<keyword evidence="5 9" id="KW-0689">Ribosomal protein</keyword>
<evidence type="ECO:0000256" key="8">
    <source>
        <dbReference type="ARBA" id="ARBA00046740"/>
    </source>
</evidence>
<protein>
    <recommendedName>
        <fullName evidence="7 9">Small ribosomal subunit protein uS8</fullName>
    </recommendedName>
</protein>
<evidence type="ECO:0000256" key="2">
    <source>
        <dbReference type="ARBA" id="ARBA00006471"/>
    </source>
</evidence>
<evidence type="ECO:0000256" key="5">
    <source>
        <dbReference type="ARBA" id="ARBA00022980"/>
    </source>
</evidence>
<evidence type="ECO:0000313" key="12">
    <source>
        <dbReference type="Proteomes" id="UP000067325"/>
    </source>
</evidence>